<dbReference type="Proteomes" id="UP000183810">
    <property type="component" value="Chromosome"/>
</dbReference>
<dbReference type="GO" id="GO:0008514">
    <property type="term" value="F:organic anion transmembrane transporter activity"/>
    <property type="evidence" value="ECO:0007669"/>
    <property type="project" value="UniProtKB-ARBA"/>
</dbReference>
<dbReference type="PANTHER" id="PTHR10283">
    <property type="entry name" value="SOLUTE CARRIER FAMILY 13 MEMBER"/>
    <property type="match status" value="1"/>
</dbReference>
<dbReference type="PANTHER" id="PTHR10283:SF82">
    <property type="entry name" value="SOLUTE CARRIER FAMILY 13 MEMBER 2"/>
    <property type="match status" value="1"/>
</dbReference>
<evidence type="ECO:0000256" key="4">
    <source>
        <dbReference type="ARBA" id="ARBA00022692"/>
    </source>
</evidence>
<evidence type="ECO:0000313" key="9">
    <source>
        <dbReference type="EMBL" id="APE37009.1"/>
    </source>
</evidence>
<evidence type="ECO:0000256" key="3">
    <source>
        <dbReference type="ARBA" id="ARBA00020150"/>
    </source>
</evidence>
<feature type="transmembrane region" description="Helical" evidence="8">
    <location>
        <begin position="304"/>
        <end position="326"/>
    </location>
</feature>
<gene>
    <name evidence="9" type="ORF">BOX37_27230</name>
</gene>
<feature type="transmembrane region" description="Helical" evidence="8">
    <location>
        <begin position="346"/>
        <end position="363"/>
    </location>
</feature>
<reference evidence="9" key="1">
    <citation type="submission" date="2016-11" db="EMBL/GenBank/DDBJ databases">
        <authorList>
            <person name="Jaros S."/>
            <person name="Januszkiewicz K."/>
            <person name="Wedrychowicz H."/>
        </authorList>
    </citation>
    <scope>NUCLEOTIDE SEQUENCE [LARGE SCALE GENOMIC DNA]</scope>
    <source>
        <strain evidence="9">Y48</strain>
    </source>
</reference>
<feature type="transmembrane region" description="Helical" evidence="8">
    <location>
        <begin position="405"/>
        <end position="428"/>
    </location>
</feature>
<feature type="transmembrane region" description="Helical" evidence="8">
    <location>
        <begin position="458"/>
        <end position="476"/>
    </location>
</feature>
<feature type="transmembrane region" description="Helical" evidence="8">
    <location>
        <begin position="114"/>
        <end position="136"/>
    </location>
</feature>
<dbReference type="InterPro" id="IPR001898">
    <property type="entry name" value="SLC13A/DASS"/>
</dbReference>
<dbReference type="EMBL" id="CP018082">
    <property type="protein sequence ID" value="APE37009.1"/>
    <property type="molecule type" value="Genomic_DNA"/>
</dbReference>
<dbReference type="AlphaFoldDB" id="A0A1J0VYD0"/>
<feature type="transmembrane region" description="Helical" evidence="8">
    <location>
        <begin position="157"/>
        <end position="174"/>
    </location>
</feature>
<keyword evidence="5 8" id="KW-1133">Transmembrane helix</keyword>
<feature type="transmembrane region" description="Helical" evidence="8">
    <location>
        <begin position="76"/>
        <end position="94"/>
    </location>
</feature>
<dbReference type="RefSeq" id="WP_071930195.1">
    <property type="nucleotide sequence ID" value="NZ_CP018082.1"/>
</dbReference>
<evidence type="ECO:0000256" key="8">
    <source>
        <dbReference type="SAM" id="Phobius"/>
    </source>
</evidence>
<dbReference type="GO" id="GO:1905039">
    <property type="term" value="P:carboxylic acid transmembrane transport"/>
    <property type="evidence" value="ECO:0007669"/>
    <property type="project" value="UniProtKB-ARBA"/>
</dbReference>
<evidence type="ECO:0000256" key="2">
    <source>
        <dbReference type="ARBA" id="ARBA00006772"/>
    </source>
</evidence>
<feature type="transmembrane region" description="Helical" evidence="8">
    <location>
        <begin position="435"/>
        <end position="452"/>
    </location>
</feature>
<evidence type="ECO:0000313" key="10">
    <source>
        <dbReference type="Proteomes" id="UP000183810"/>
    </source>
</evidence>
<dbReference type="CDD" id="cd01115">
    <property type="entry name" value="SLC13_permease"/>
    <property type="match status" value="1"/>
</dbReference>
<dbReference type="KEGG" id="nsl:BOX37_27230"/>
<evidence type="ECO:0000256" key="5">
    <source>
        <dbReference type="ARBA" id="ARBA00022989"/>
    </source>
</evidence>
<dbReference type="NCBIfam" id="TIGR00785">
    <property type="entry name" value="dass"/>
    <property type="match status" value="1"/>
</dbReference>
<proteinExistence type="inferred from homology"/>
<comment type="subcellular location">
    <subcellularLocation>
        <location evidence="1">Membrane</location>
        <topology evidence="1">Multi-pass membrane protein</topology>
    </subcellularLocation>
</comment>
<name>A0A1J0VYD0_9NOCA</name>
<feature type="transmembrane region" description="Helical" evidence="8">
    <location>
        <begin position="497"/>
        <end position="521"/>
    </location>
</feature>
<evidence type="ECO:0000256" key="1">
    <source>
        <dbReference type="ARBA" id="ARBA00004141"/>
    </source>
</evidence>
<feature type="transmembrane region" description="Helical" evidence="8">
    <location>
        <begin position="375"/>
        <end position="393"/>
    </location>
</feature>
<keyword evidence="4 8" id="KW-0812">Transmembrane</keyword>
<comment type="similarity">
    <text evidence="2">Belongs to the SLC13A/DASS transporter (TC 2.A.47) family. NADC subfamily.</text>
</comment>
<dbReference type="Pfam" id="PF00939">
    <property type="entry name" value="Na_sulph_symp"/>
    <property type="match status" value="1"/>
</dbReference>
<sequence length="525" mass="54577">MSQPADSSSPVGEAEIPPDSAHTARRRWVGLGLGVLFAALMYWVLPDSLDTPARSTAAVATLMAIWWMTEAIPLPVTALVPLVAFPVLNVAPIGTRTLDPDDEGVTTGHLLGAAAPYADKIIFLFLGGFLLAAAMVRWGLHRRIALRTITMVGTQPVRLIAGFMLATAFISMWVSNTATAVMMLPIGVSVVMLTTRLGGGEGDPNFATALMLGIAYAASIGSLGTIIGTPPNGLLISNLAEEGITISFGQWMMFGVPIAAVFLVLAWFALTRVVFPPGLREIPGGRAAIEAQYRELGPMSRGEVTVAVVFVTTALAWILVPTLFGPDGVDALRSAIPLLTRVGDEVIAMTMAIALFIIPVGNGKRVMDWETAKGIPWGILLLFGGGLALANQIRVTGLGAWIGDGVAELGSVPTVLLVAAVAGLVLLLTELTSNTATTATFLPIIIAVAGGIGVDPMLLAVPVALAATSAFMLPVATPPNAVVFGSGHVRIGQMIRAGAVLNVIGMILITIAMFTLAGPILGVEY</sequence>
<feature type="transmembrane region" description="Helical" evidence="8">
    <location>
        <begin position="180"/>
        <end position="199"/>
    </location>
</feature>
<keyword evidence="10" id="KW-1185">Reference proteome</keyword>
<dbReference type="OrthoDB" id="9766267at2"/>
<keyword evidence="6 8" id="KW-0472">Membrane</keyword>
<feature type="transmembrane region" description="Helical" evidence="8">
    <location>
        <begin position="248"/>
        <end position="270"/>
    </location>
</feature>
<organism evidence="9 10">
    <name type="scientific">Nocardia mangyaensis</name>
    <dbReference type="NCBI Taxonomy" id="2213200"/>
    <lineage>
        <taxon>Bacteria</taxon>
        <taxon>Bacillati</taxon>
        <taxon>Actinomycetota</taxon>
        <taxon>Actinomycetes</taxon>
        <taxon>Mycobacteriales</taxon>
        <taxon>Nocardiaceae</taxon>
        <taxon>Nocardia</taxon>
    </lineage>
</organism>
<protein>
    <recommendedName>
        <fullName evidence="3">Sodium-dependent dicarboxylate transporter SdcS</fullName>
    </recommendedName>
    <alternativeName>
        <fullName evidence="7">Na(+)/dicarboxylate symporter</fullName>
    </alternativeName>
</protein>
<dbReference type="GO" id="GO:0005886">
    <property type="term" value="C:plasma membrane"/>
    <property type="evidence" value="ECO:0007669"/>
    <property type="project" value="TreeGrafter"/>
</dbReference>
<accession>A0A1J0VYD0</accession>
<evidence type="ECO:0000256" key="6">
    <source>
        <dbReference type="ARBA" id="ARBA00023136"/>
    </source>
</evidence>
<feature type="transmembrane region" description="Helical" evidence="8">
    <location>
        <begin position="206"/>
        <end position="228"/>
    </location>
</feature>
<feature type="transmembrane region" description="Helical" evidence="8">
    <location>
        <begin position="28"/>
        <end position="45"/>
    </location>
</feature>
<evidence type="ECO:0000256" key="7">
    <source>
        <dbReference type="ARBA" id="ARBA00031174"/>
    </source>
</evidence>